<feature type="transmembrane region" description="Helical" evidence="6">
    <location>
        <begin position="81"/>
        <end position="103"/>
    </location>
</feature>
<evidence type="ECO:0000313" key="7">
    <source>
        <dbReference type="EMBL" id="CUS35873.1"/>
    </source>
</evidence>
<evidence type="ECO:0000256" key="5">
    <source>
        <dbReference type="ARBA" id="ARBA00023136"/>
    </source>
</evidence>
<feature type="transmembrane region" description="Helical" evidence="6">
    <location>
        <begin position="109"/>
        <end position="133"/>
    </location>
</feature>
<keyword evidence="4 6" id="KW-1133">Transmembrane helix</keyword>
<evidence type="ECO:0000256" key="1">
    <source>
        <dbReference type="ARBA" id="ARBA00004651"/>
    </source>
</evidence>
<gene>
    <name evidence="7" type="ORF">COMA2_20491</name>
</gene>
<dbReference type="Proteomes" id="UP000198736">
    <property type="component" value="Unassembled WGS sequence"/>
</dbReference>
<keyword evidence="8" id="KW-1185">Reference proteome</keyword>
<comment type="subcellular location">
    <subcellularLocation>
        <location evidence="1">Cell membrane</location>
        <topology evidence="1">Multi-pass membrane protein</topology>
    </subcellularLocation>
</comment>
<keyword evidence="3 6" id="KW-0812">Transmembrane</keyword>
<dbReference type="STRING" id="1742973.COMA2_20491"/>
<reference evidence="8" key="1">
    <citation type="submission" date="2015-10" db="EMBL/GenBank/DDBJ databases">
        <authorList>
            <person name="Luecker S."/>
            <person name="Luecker S."/>
        </authorList>
    </citation>
    <scope>NUCLEOTIDE SEQUENCE [LARGE SCALE GENOMIC DNA]</scope>
</reference>
<sequence>MPQTLNKALEPFLIIVGSLTVSMVLFGIFVASAGADPFEVYQTMYRAAFGTSFSWQNTLVRAAPLMLTALCTALPGYLGLIIIGGEGAVVMGGLFAAIAALTMPTAPPMVVLTAMTMAGMAAGGLWLAIGGALRHYRAVNETISSLLLNYIAIALLNHLVTSTFRDPESLNHPSTHHIGEANMIGVIPGTDLHWGLVFGIVACVLAWFLMHHTVFGFASQIAGGNVRAARIAGLPVGRLIMIICCVAGAAGGLAGMLEVAAIHGRANDTLNANYGYAGILVAFVARNNPLAIIPVAVLLGGIRASSGLLQRTHELPDATVLVMQGIIFLVILFSETLYGRFAKLQKQGAS</sequence>
<dbReference type="AlphaFoldDB" id="A0A0S4LE23"/>
<feature type="transmembrane region" description="Helical" evidence="6">
    <location>
        <begin position="12"/>
        <end position="35"/>
    </location>
</feature>
<name>A0A0S4LE23_9BACT</name>
<dbReference type="GO" id="GO:0005886">
    <property type="term" value="C:plasma membrane"/>
    <property type="evidence" value="ECO:0007669"/>
    <property type="project" value="UniProtKB-SubCell"/>
</dbReference>
<evidence type="ECO:0000256" key="6">
    <source>
        <dbReference type="SAM" id="Phobius"/>
    </source>
</evidence>
<dbReference type="GO" id="GO:0022857">
    <property type="term" value="F:transmembrane transporter activity"/>
    <property type="evidence" value="ECO:0007669"/>
    <property type="project" value="InterPro"/>
</dbReference>
<evidence type="ECO:0000256" key="4">
    <source>
        <dbReference type="ARBA" id="ARBA00022989"/>
    </source>
</evidence>
<evidence type="ECO:0000313" key="8">
    <source>
        <dbReference type="Proteomes" id="UP000198736"/>
    </source>
</evidence>
<protein>
    <submittedName>
        <fullName evidence="7">Nucleoside ABC transporter membrane protein</fullName>
    </submittedName>
</protein>
<feature type="transmembrane region" description="Helical" evidence="6">
    <location>
        <begin position="145"/>
        <end position="164"/>
    </location>
</feature>
<dbReference type="EMBL" id="CZPZ01000012">
    <property type="protein sequence ID" value="CUS35873.1"/>
    <property type="molecule type" value="Genomic_DNA"/>
</dbReference>
<keyword evidence="5 6" id="KW-0472">Membrane</keyword>
<dbReference type="InterPro" id="IPR001851">
    <property type="entry name" value="ABC_transp_permease"/>
</dbReference>
<dbReference type="CDD" id="cd06580">
    <property type="entry name" value="TM_PBP1_transp_TpRbsC_like"/>
    <property type="match status" value="1"/>
</dbReference>
<organism evidence="7 8">
    <name type="scientific">Candidatus Nitrospira nitrificans</name>
    <dbReference type="NCBI Taxonomy" id="1742973"/>
    <lineage>
        <taxon>Bacteria</taxon>
        <taxon>Pseudomonadati</taxon>
        <taxon>Nitrospirota</taxon>
        <taxon>Nitrospiria</taxon>
        <taxon>Nitrospirales</taxon>
        <taxon>Nitrospiraceae</taxon>
        <taxon>Nitrospira</taxon>
    </lineage>
</organism>
<proteinExistence type="predicted"/>
<feature type="transmembrane region" description="Helical" evidence="6">
    <location>
        <begin position="55"/>
        <end position="74"/>
    </location>
</feature>
<evidence type="ECO:0000256" key="3">
    <source>
        <dbReference type="ARBA" id="ARBA00022692"/>
    </source>
</evidence>
<feature type="transmembrane region" description="Helical" evidence="6">
    <location>
        <begin position="274"/>
        <end position="299"/>
    </location>
</feature>
<dbReference type="PANTHER" id="PTHR47089:SF1">
    <property type="entry name" value="GUANOSINE ABC TRANSPORTER PERMEASE PROTEIN NUPP"/>
    <property type="match status" value="1"/>
</dbReference>
<feature type="transmembrane region" description="Helical" evidence="6">
    <location>
        <begin position="320"/>
        <end position="341"/>
    </location>
</feature>
<feature type="transmembrane region" description="Helical" evidence="6">
    <location>
        <begin position="239"/>
        <end position="262"/>
    </location>
</feature>
<dbReference type="Pfam" id="PF02653">
    <property type="entry name" value="BPD_transp_2"/>
    <property type="match status" value="1"/>
</dbReference>
<feature type="transmembrane region" description="Helical" evidence="6">
    <location>
        <begin position="192"/>
        <end position="218"/>
    </location>
</feature>
<dbReference type="RefSeq" id="WP_217490694.1">
    <property type="nucleotide sequence ID" value="NZ_CZPZ01000012.1"/>
</dbReference>
<accession>A0A0S4LE23</accession>
<keyword evidence="2" id="KW-1003">Cell membrane</keyword>
<dbReference type="PANTHER" id="PTHR47089">
    <property type="entry name" value="ABC TRANSPORTER, PERMEASE PROTEIN"/>
    <property type="match status" value="1"/>
</dbReference>
<evidence type="ECO:0000256" key="2">
    <source>
        <dbReference type="ARBA" id="ARBA00022475"/>
    </source>
</evidence>